<dbReference type="GeneID" id="54289963"/>
<evidence type="ECO:0000313" key="9">
    <source>
        <dbReference type="EMBL" id="KAF2008549.1"/>
    </source>
</evidence>
<dbReference type="PANTHER" id="PTHR23506:SF35">
    <property type="entry name" value="MAJOR FACILITATOR SUPERFAMILY (MFS) PROFILE DOMAIN-CONTAINING PROTEIN-RELATED"/>
    <property type="match status" value="1"/>
</dbReference>
<comment type="similarity">
    <text evidence="2">Belongs to the major facilitator superfamily. Vesicular transporter family.</text>
</comment>
<dbReference type="PRINTS" id="PR01035">
    <property type="entry name" value="TCRTETA"/>
</dbReference>
<name>A0A6A5X6J8_9PLEO</name>
<dbReference type="OrthoDB" id="5086884at2759"/>
<keyword evidence="10" id="KW-1185">Reference proteome</keyword>
<dbReference type="PANTHER" id="PTHR23506">
    <property type="entry name" value="GH10249P"/>
    <property type="match status" value="1"/>
</dbReference>
<feature type="transmembrane region" description="Helical" evidence="7">
    <location>
        <begin position="328"/>
        <end position="345"/>
    </location>
</feature>
<sequence>MAGGDNGEARSWRRSKTLIIFTATLGLFTENFLYGFVVPILPYMIEKRLNLDPAYTQRFTTELLFILGLVSVPAAPIIGHFADKTTSRKIPLLISLVGCTIGTLLVASTPSVWAVYLGRILQGISGVGAWIVGFAMLTDAAGPKHLGKALGFSGSFITAGVLTGPVIAGAFLQWFGYWAAWSVPLIFIAICFVARLAIVEDRRPAQTKVSTTAALDRDESSPLLSSDAYRNEREVVAPEEAKTQHSRGFYSIMFSQGSTYAALFNVAAFSLVISGFDTTLPVHLREEFGWRSAPIGLIFLGIQIPSMFLAPFVGWLRDRVGLRWPTTIGWAVSTPLFWFLVVPGKDNFLGVGDGARGQAAFAVTMVGIGLAWSFARGAGTFQLTMIMHELKAKDPNVFGPGGGSSRTFSMTETSFAIGLVLGPLLTGALADVVGFYYATCALACVSALVSINSWIYFTHKAPVREPLADEEA</sequence>
<dbReference type="InterPro" id="IPR011701">
    <property type="entry name" value="MFS"/>
</dbReference>
<dbReference type="InterPro" id="IPR001958">
    <property type="entry name" value="Tet-R_TetA/multi-R_MdtG-like"/>
</dbReference>
<proteinExistence type="inferred from homology"/>
<dbReference type="EMBL" id="ML978083">
    <property type="protein sequence ID" value="KAF2008549.1"/>
    <property type="molecule type" value="Genomic_DNA"/>
</dbReference>
<keyword evidence="4 7" id="KW-0812">Transmembrane</keyword>
<keyword evidence="5 7" id="KW-1133">Transmembrane helix</keyword>
<dbReference type="Pfam" id="PF07690">
    <property type="entry name" value="MFS_1"/>
    <property type="match status" value="1"/>
</dbReference>
<feature type="transmembrane region" description="Helical" evidence="7">
    <location>
        <begin position="18"/>
        <end position="43"/>
    </location>
</feature>
<dbReference type="PROSITE" id="PS50850">
    <property type="entry name" value="MFS"/>
    <property type="match status" value="1"/>
</dbReference>
<dbReference type="Gene3D" id="1.20.1250.20">
    <property type="entry name" value="MFS general substrate transporter like domains"/>
    <property type="match status" value="1"/>
</dbReference>
<evidence type="ECO:0000259" key="8">
    <source>
        <dbReference type="PROSITE" id="PS50850"/>
    </source>
</evidence>
<feature type="transmembrane region" description="Helical" evidence="7">
    <location>
        <begin position="63"/>
        <end position="83"/>
    </location>
</feature>
<feature type="transmembrane region" description="Helical" evidence="7">
    <location>
        <begin position="90"/>
        <end position="107"/>
    </location>
</feature>
<feature type="transmembrane region" description="Helical" evidence="7">
    <location>
        <begin position="357"/>
        <end position="375"/>
    </location>
</feature>
<gene>
    <name evidence="9" type="ORF">BU24DRAFT_468961</name>
</gene>
<dbReference type="SUPFAM" id="SSF103473">
    <property type="entry name" value="MFS general substrate transporter"/>
    <property type="match status" value="1"/>
</dbReference>
<feature type="transmembrane region" description="Helical" evidence="7">
    <location>
        <begin position="293"/>
        <end position="316"/>
    </location>
</feature>
<evidence type="ECO:0000256" key="5">
    <source>
        <dbReference type="ARBA" id="ARBA00022989"/>
    </source>
</evidence>
<evidence type="ECO:0000256" key="7">
    <source>
        <dbReference type="SAM" id="Phobius"/>
    </source>
</evidence>
<protein>
    <submittedName>
        <fullName evidence="9">MFS general substrate transporter</fullName>
    </submittedName>
</protein>
<dbReference type="AlphaFoldDB" id="A0A6A5X6J8"/>
<evidence type="ECO:0000256" key="3">
    <source>
        <dbReference type="ARBA" id="ARBA00022448"/>
    </source>
</evidence>
<dbReference type="InterPro" id="IPR050930">
    <property type="entry name" value="MFS_Vesicular_Transporter"/>
</dbReference>
<dbReference type="GO" id="GO:0016020">
    <property type="term" value="C:membrane"/>
    <property type="evidence" value="ECO:0007669"/>
    <property type="project" value="UniProtKB-SubCell"/>
</dbReference>
<evidence type="ECO:0000256" key="6">
    <source>
        <dbReference type="ARBA" id="ARBA00023136"/>
    </source>
</evidence>
<comment type="subcellular location">
    <subcellularLocation>
        <location evidence="1">Membrane</location>
        <topology evidence="1">Multi-pass membrane protein</topology>
    </subcellularLocation>
</comment>
<evidence type="ECO:0000256" key="1">
    <source>
        <dbReference type="ARBA" id="ARBA00004141"/>
    </source>
</evidence>
<feature type="transmembrane region" description="Helical" evidence="7">
    <location>
        <begin position="249"/>
        <end position="273"/>
    </location>
</feature>
<feature type="transmembrane region" description="Helical" evidence="7">
    <location>
        <begin position="149"/>
        <end position="172"/>
    </location>
</feature>
<organism evidence="9 10">
    <name type="scientific">Aaosphaeria arxii CBS 175.79</name>
    <dbReference type="NCBI Taxonomy" id="1450172"/>
    <lineage>
        <taxon>Eukaryota</taxon>
        <taxon>Fungi</taxon>
        <taxon>Dikarya</taxon>
        <taxon>Ascomycota</taxon>
        <taxon>Pezizomycotina</taxon>
        <taxon>Dothideomycetes</taxon>
        <taxon>Pleosporomycetidae</taxon>
        <taxon>Pleosporales</taxon>
        <taxon>Pleosporales incertae sedis</taxon>
        <taxon>Aaosphaeria</taxon>
    </lineage>
</organism>
<dbReference type="InterPro" id="IPR020846">
    <property type="entry name" value="MFS_dom"/>
</dbReference>
<keyword evidence="6 7" id="KW-0472">Membrane</keyword>
<feature type="transmembrane region" description="Helical" evidence="7">
    <location>
        <begin position="413"/>
        <end position="430"/>
    </location>
</feature>
<accession>A0A6A5X6J8</accession>
<reference evidence="9" key="1">
    <citation type="journal article" date="2020" name="Stud. Mycol.">
        <title>101 Dothideomycetes genomes: a test case for predicting lifestyles and emergence of pathogens.</title>
        <authorList>
            <person name="Haridas S."/>
            <person name="Albert R."/>
            <person name="Binder M."/>
            <person name="Bloem J."/>
            <person name="Labutti K."/>
            <person name="Salamov A."/>
            <person name="Andreopoulos B."/>
            <person name="Baker S."/>
            <person name="Barry K."/>
            <person name="Bills G."/>
            <person name="Bluhm B."/>
            <person name="Cannon C."/>
            <person name="Castanera R."/>
            <person name="Culley D."/>
            <person name="Daum C."/>
            <person name="Ezra D."/>
            <person name="Gonzalez J."/>
            <person name="Henrissat B."/>
            <person name="Kuo A."/>
            <person name="Liang C."/>
            <person name="Lipzen A."/>
            <person name="Lutzoni F."/>
            <person name="Magnuson J."/>
            <person name="Mondo S."/>
            <person name="Nolan M."/>
            <person name="Ohm R."/>
            <person name="Pangilinan J."/>
            <person name="Park H.-J."/>
            <person name="Ramirez L."/>
            <person name="Alfaro M."/>
            <person name="Sun H."/>
            <person name="Tritt A."/>
            <person name="Yoshinaga Y."/>
            <person name="Zwiers L.-H."/>
            <person name="Turgeon B."/>
            <person name="Goodwin S."/>
            <person name="Spatafora J."/>
            <person name="Crous P."/>
            <person name="Grigoriev I."/>
        </authorList>
    </citation>
    <scope>NUCLEOTIDE SEQUENCE</scope>
    <source>
        <strain evidence="9">CBS 175.79</strain>
    </source>
</reference>
<feature type="transmembrane region" description="Helical" evidence="7">
    <location>
        <begin position="113"/>
        <end position="137"/>
    </location>
</feature>
<keyword evidence="3" id="KW-0813">Transport</keyword>
<dbReference type="CDD" id="cd17325">
    <property type="entry name" value="MFS_MdtG_SLC18_like"/>
    <property type="match status" value="1"/>
</dbReference>
<evidence type="ECO:0000256" key="4">
    <source>
        <dbReference type="ARBA" id="ARBA00022692"/>
    </source>
</evidence>
<feature type="transmembrane region" description="Helical" evidence="7">
    <location>
        <begin position="436"/>
        <end position="457"/>
    </location>
</feature>
<dbReference type="Proteomes" id="UP000799778">
    <property type="component" value="Unassembled WGS sequence"/>
</dbReference>
<dbReference type="InterPro" id="IPR036259">
    <property type="entry name" value="MFS_trans_sf"/>
</dbReference>
<feature type="transmembrane region" description="Helical" evidence="7">
    <location>
        <begin position="178"/>
        <end position="198"/>
    </location>
</feature>
<dbReference type="RefSeq" id="XP_033376888.1">
    <property type="nucleotide sequence ID" value="XM_033532566.1"/>
</dbReference>
<feature type="domain" description="Major facilitator superfamily (MFS) profile" evidence="8">
    <location>
        <begin position="19"/>
        <end position="464"/>
    </location>
</feature>
<evidence type="ECO:0000256" key="2">
    <source>
        <dbReference type="ARBA" id="ARBA00006829"/>
    </source>
</evidence>
<evidence type="ECO:0000313" key="10">
    <source>
        <dbReference type="Proteomes" id="UP000799778"/>
    </source>
</evidence>
<dbReference type="GO" id="GO:0022857">
    <property type="term" value="F:transmembrane transporter activity"/>
    <property type="evidence" value="ECO:0007669"/>
    <property type="project" value="InterPro"/>
</dbReference>